<evidence type="ECO:0000256" key="8">
    <source>
        <dbReference type="ARBA" id="ARBA00023136"/>
    </source>
</evidence>
<protein>
    <recommendedName>
        <fullName evidence="15">ABC transporter ATP-binding protein</fullName>
    </recommendedName>
</protein>
<dbReference type="GO" id="GO:0016887">
    <property type="term" value="F:ATP hydrolysis activity"/>
    <property type="evidence" value="ECO:0007669"/>
    <property type="project" value="InterPro"/>
</dbReference>
<evidence type="ECO:0000313" key="13">
    <source>
        <dbReference type="EMBL" id="OAX52893.1"/>
    </source>
</evidence>
<feature type="transmembrane region" description="Helical" evidence="10">
    <location>
        <begin position="168"/>
        <end position="190"/>
    </location>
</feature>
<feature type="transmembrane region" description="Helical" evidence="10">
    <location>
        <begin position="91"/>
        <end position="113"/>
    </location>
</feature>
<comment type="subcellular location">
    <subcellularLocation>
        <location evidence="1">Cell membrane</location>
        <topology evidence="1">Multi-pass membrane protein</topology>
    </subcellularLocation>
</comment>
<gene>
    <name evidence="13" type="ORF">AN277_0200525</name>
</gene>
<feature type="transmembrane region" description="Helical" evidence="10">
    <location>
        <begin position="282"/>
        <end position="302"/>
    </location>
</feature>
<dbReference type="InterPro" id="IPR003593">
    <property type="entry name" value="AAA+_ATPase"/>
</dbReference>
<feature type="domain" description="ABC transporter" evidence="11">
    <location>
        <begin position="375"/>
        <end position="611"/>
    </location>
</feature>
<feature type="transmembrane region" description="Helical" evidence="10">
    <location>
        <begin position="37"/>
        <end position="59"/>
    </location>
</feature>
<dbReference type="SMART" id="SM00382">
    <property type="entry name" value="AAA"/>
    <property type="match status" value="1"/>
</dbReference>
<dbReference type="SUPFAM" id="SSF90123">
    <property type="entry name" value="ABC transporter transmembrane region"/>
    <property type="match status" value="1"/>
</dbReference>
<evidence type="ECO:0000256" key="3">
    <source>
        <dbReference type="ARBA" id="ARBA00022475"/>
    </source>
</evidence>
<evidence type="ECO:0000256" key="9">
    <source>
        <dbReference type="ARBA" id="ARBA00061644"/>
    </source>
</evidence>
<feature type="transmembrane region" description="Helical" evidence="10">
    <location>
        <begin position="196"/>
        <end position="214"/>
    </location>
</feature>
<evidence type="ECO:0000256" key="2">
    <source>
        <dbReference type="ARBA" id="ARBA00022448"/>
    </source>
</evidence>
<dbReference type="InterPro" id="IPR039421">
    <property type="entry name" value="Type_1_exporter"/>
</dbReference>
<reference evidence="13" key="1">
    <citation type="submission" date="2016-06" db="EMBL/GenBank/DDBJ databases">
        <title>Identification of putative biosynthetic pathways for the production of bioactive secondary metabolites by the marine actinomycete Kocuria kristinae RUTW2-3.</title>
        <authorList>
            <person name="Waterworth S.C."/>
            <person name="Walmsley T.A."/>
            <person name="Matongo T."/>
            <person name="Davies-Coleman M.T."/>
            <person name="Dorrington R.A."/>
        </authorList>
    </citation>
    <scope>NUCLEOTIDE SEQUENCE [LARGE SCALE GENOMIC DNA]</scope>
    <source>
        <strain evidence="13">RUTW2-3</strain>
    </source>
</reference>
<keyword evidence="2" id="KW-0813">Transport</keyword>
<evidence type="ECO:0000259" key="11">
    <source>
        <dbReference type="PROSITE" id="PS50893"/>
    </source>
</evidence>
<dbReference type="InterPro" id="IPR011527">
    <property type="entry name" value="ABC1_TM_dom"/>
</dbReference>
<keyword evidence="3" id="KW-1003">Cell membrane</keyword>
<dbReference type="Pfam" id="PF00005">
    <property type="entry name" value="ABC_tran"/>
    <property type="match status" value="1"/>
</dbReference>
<evidence type="ECO:0000259" key="12">
    <source>
        <dbReference type="PROSITE" id="PS50929"/>
    </source>
</evidence>
<dbReference type="FunFam" id="3.40.50.300:FF:000299">
    <property type="entry name" value="ABC transporter ATP-binding protein/permease"/>
    <property type="match status" value="1"/>
</dbReference>
<dbReference type="PROSITE" id="PS50893">
    <property type="entry name" value="ABC_TRANSPORTER_2"/>
    <property type="match status" value="1"/>
</dbReference>
<evidence type="ECO:0000256" key="6">
    <source>
        <dbReference type="ARBA" id="ARBA00022840"/>
    </source>
</evidence>
<proteinExistence type="inferred from homology"/>
<keyword evidence="5" id="KW-0547">Nucleotide-binding</keyword>
<dbReference type="AlphaFoldDB" id="A0A199NW87"/>
<organism evidence="13 14">
    <name type="scientific">Rothia kristinae</name>
    <dbReference type="NCBI Taxonomy" id="37923"/>
    <lineage>
        <taxon>Bacteria</taxon>
        <taxon>Bacillati</taxon>
        <taxon>Actinomycetota</taxon>
        <taxon>Actinomycetes</taxon>
        <taxon>Micrococcales</taxon>
        <taxon>Micrococcaceae</taxon>
        <taxon>Rothia</taxon>
    </lineage>
</organism>
<dbReference type="PROSITE" id="PS50929">
    <property type="entry name" value="ABC_TM1F"/>
    <property type="match status" value="1"/>
</dbReference>
<dbReference type="GO" id="GO:0140359">
    <property type="term" value="F:ABC-type transporter activity"/>
    <property type="evidence" value="ECO:0007669"/>
    <property type="project" value="InterPro"/>
</dbReference>
<keyword evidence="7 10" id="KW-1133">Transmembrane helix</keyword>
<keyword evidence="4 10" id="KW-0812">Transmembrane</keyword>
<comment type="caution">
    <text evidence="13">The sequence shown here is derived from an EMBL/GenBank/DDBJ whole genome shotgun (WGS) entry which is preliminary data.</text>
</comment>
<evidence type="ECO:0000256" key="7">
    <source>
        <dbReference type="ARBA" id="ARBA00022989"/>
    </source>
</evidence>
<evidence type="ECO:0000256" key="10">
    <source>
        <dbReference type="SAM" id="Phobius"/>
    </source>
</evidence>
<dbReference type="InterPro" id="IPR036640">
    <property type="entry name" value="ABC1_TM_sf"/>
</dbReference>
<accession>A0A199NW87</accession>
<keyword evidence="8 10" id="KW-0472">Membrane</keyword>
<keyword evidence="6" id="KW-0067">ATP-binding</keyword>
<sequence>MGEPVNAAEAQESAVRADVRDLRTLFVLIPWRMRPRILGMVLVAFASSLLDILAVATMVPLTQMLTAHGEVPPVVQEHLAPLVGTEDRQRLLLILALLVGLAFLVKNAALIGIRWWSIGVVQRASSSVQAEMLDRYLQATYEAHRHRSKAAILNNINTGVPQAFNSVLLGYISILVDAATIVLLMGTLLVLSPVGFIAALVLFGGAALLLARVVRPFALRYAHRLFELSKDGFALLSPAIEGFRETRIFGREGLFADGFRRNRSDNAHYAQPQQFFAELPRYLLEVVMIFGILVIALVLFATTDQMTAFGLLAAFAAAAMRIVPALNRVVGTLNGVRSGQPSLRTVAAEVRGLQAEADADPSHAEQPVQIPRASLEVRDLGFRYADADRDVLTGVDVSIPVGRTVALVGSSGAGKTTFADLLAGLYVPTSGSVTVGGVDISAHPRAWRRRVAMVSQKVFLWDVPLRDLITFGQPEDQVDQELLARVLRQARLEELVAQLPDGLDTLVGDAGARLSGGQTQRVGIARALYSQPEVLILDEATSALDNETEHEITRTIEALHGKITVIVIAHRLSTVRNADEILFFSRGRLRSRGTMAQLRETEPEFARLVELGRLD</sequence>
<dbReference type="PANTHER" id="PTHR24221">
    <property type="entry name" value="ATP-BINDING CASSETTE SUB-FAMILY B"/>
    <property type="match status" value="1"/>
</dbReference>
<dbReference type="GO" id="GO:0034040">
    <property type="term" value="F:ATPase-coupled lipid transmembrane transporter activity"/>
    <property type="evidence" value="ECO:0007669"/>
    <property type="project" value="TreeGrafter"/>
</dbReference>
<dbReference type="SUPFAM" id="SSF52540">
    <property type="entry name" value="P-loop containing nucleoside triphosphate hydrolases"/>
    <property type="match status" value="1"/>
</dbReference>
<evidence type="ECO:0000256" key="5">
    <source>
        <dbReference type="ARBA" id="ARBA00022741"/>
    </source>
</evidence>
<dbReference type="InterPro" id="IPR003439">
    <property type="entry name" value="ABC_transporter-like_ATP-bd"/>
</dbReference>
<evidence type="ECO:0008006" key="15">
    <source>
        <dbReference type="Google" id="ProtNLM"/>
    </source>
</evidence>
<comment type="similarity">
    <text evidence="9">Belongs to the ABC transporter superfamily. Lipid exporter (TC 3.A.1.106) family.</text>
</comment>
<dbReference type="Pfam" id="PF00664">
    <property type="entry name" value="ABC_membrane"/>
    <property type="match status" value="1"/>
</dbReference>
<dbReference type="EMBL" id="LJBJ02000001">
    <property type="protein sequence ID" value="OAX52893.1"/>
    <property type="molecule type" value="Genomic_DNA"/>
</dbReference>
<name>A0A199NW87_9MICC</name>
<dbReference type="Gene3D" id="1.20.1560.10">
    <property type="entry name" value="ABC transporter type 1, transmembrane domain"/>
    <property type="match status" value="1"/>
</dbReference>
<dbReference type="Proteomes" id="UP000053171">
    <property type="component" value="Unassembled WGS sequence"/>
</dbReference>
<keyword evidence="14" id="KW-1185">Reference proteome</keyword>
<dbReference type="PANTHER" id="PTHR24221:SF654">
    <property type="entry name" value="ATP-BINDING CASSETTE SUB-FAMILY B MEMBER 6"/>
    <property type="match status" value="1"/>
</dbReference>
<dbReference type="GO" id="GO:0005524">
    <property type="term" value="F:ATP binding"/>
    <property type="evidence" value="ECO:0007669"/>
    <property type="project" value="UniProtKB-KW"/>
</dbReference>
<feature type="domain" description="ABC transmembrane type-1" evidence="12">
    <location>
        <begin position="38"/>
        <end position="338"/>
    </location>
</feature>
<evidence type="ECO:0000256" key="4">
    <source>
        <dbReference type="ARBA" id="ARBA00022692"/>
    </source>
</evidence>
<evidence type="ECO:0000313" key="14">
    <source>
        <dbReference type="Proteomes" id="UP000053171"/>
    </source>
</evidence>
<dbReference type="Gene3D" id="3.40.50.300">
    <property type="entry name" value="P-loop containing nucleotide triphosphate hydrolases"/>
    <property type="match status" value="1"/>
</dbReference>
<evidence type="ECO:0000256" key="1">
    <source>
        <dbReference type="ARBA" id="ARBA00004651"/>
    </source>
</evidence>
<dbReference type="InterPro" id="IPR027417">
    <property type="entry name" value="P-loop_NTPase"/>
</dbReference>
<dbReference type="GO" id="GO:0005886">
    <property type="term" value="C:plasma membrane"/>
    <property type="evidence" value="ECO:0007669"/>
    <property type="project" value="UniProtKB-SubCell"/>
</dbReference>